<sequence>MERGLKIPQSERTKTTNSILKSLINQLEKCEGLYTLAELTLVGLIFRKSGMAIFQFVTSNGFDPFSHQEGVQVPLIVTPVAIRSGTWYRKGNTGRYLQGIGYARVQSWIRATGINELIKEREKSIADLSLLRLPNEELIFLNTPNTNKGNPRIQENLSEEDWTNFDFKTVAFIMDKFLSNKIL</sequence>
<dbReference type="EMBL" id="JAKOGI010000671">
    <property type="protein sequence ID" value="KAJ8431675.1"/>
    <property type="molecule type" value="Genomic_DNA"/>
</dbReference>
<dbReference type="Proteomes" id="UP001153076">
    <property type="component" value="Unassembled WGS sequence"/>
</dbReference>
<gene>
    <name evidence="1" type="ORF">Cgig2_007497</name>
</gene>
<evidence type="ECO:0000313" key="2">
    <source>
        <dbReference type="Proteomes" id="UP001153076"/>
    </source>
</evidence>
<organism evidence="1 2">
    <name type="scientific">Carnegiea gigantea</name>
    <dbReference type="NCBI Taxonomy" id="171969"/>
    <lineage>
        <taxon>Eukaryota</taxon>
        <taxon>Viridiplantae</taxon>
        <taxon>Streptophyta</taxon>
        <taxon>Embryophyta</taxon>
        <taxon>Tracheophyta</taxon>
        <taxon>Spermatophyta</taxon>
        <taxon>Magnoliopsida</taxon>
        <taxon>eudicotyledons</taxon>
        <taxon>Gunneridae</taxon>
        <taxon>Pentapetalae</taxon>
        <taxon>Caryophyllales</taxon>
        <taxon>Cactineae</taxon>
        <taxon>Cactaceae</taxon>
        <taxon>Cactoideae</taxon>
        <taxon>Echinocereeae</taxon>
        <taxon>Carnegiea</taxon>
    </lineage>
</organism>
<evidence type="ECO:0000313" key="1">
    <source>
        <dbReference type="EMBL" id="KAJ8431675.1"/>
    </source>
</evidence>
<protein>
    <submittedName>
        <fullName evidence="1">Uncharacterized protein</fullName>
    </submittedName>
</protein>
<dbReference type="OrthoDB" id="391137at2759"/>
<proteinExistence type="predicted"/>
<accession>A0A9Q1JV67</accession>
<reference evidence="1" key="1">
    <citation type="submission" date="2022-04" db="EMBL/GenBank/DDBJ databases">
        <title>Carnegiea gigantea Genome sequencing and assembly v2.</title>
        <authorList>
            <person name="Copetti D."/>
            <person name="Sanderson M.J."/>
            <person name="Burquez A."/>
            <person name="Wojciechowski M.F."/>
        </authorList>
    </citation>
    <scope>NUCLEOTIDE SEQUENCE</scope>
    <source>
        <strain evidence="1">SGP5-SGP5p</strain>
        <tissue evidence="1">Aerial part</tissue>
    </source>
</reference>
<name>A0A9Q1JV67_9CARY</name>
<keyword evidence="2" id="KW-1185">Reference proteome</keyword>
<comment type="caution">
    <text evidence="1">The sequence shown here is derived from an EMBL/GenBank/DDBJ whole genome shotgun (WGS) entry which is preliminary data.</text>
</comment>
<dbReference type="AlphaFoldDB" id="A0A9Q1JV67"/>